<accession>A0A5N5T3K5</accession>
<keyword evidence="2" id="KW-0479">Metal-binding</keyword>
<dbReference type="GO" id="GO:0006082">
    <property type="term" value="P:organic acid metabolic process"/>
    <property type="evidence" value="ECO:0007669"/>
    <property type="project" value="TreeGrafter"/>
</dbReference>
<dbReference type="PANTHER" id="PTHR24300">
    <property type="entry name" value="CYTOCHROME P450 508A4-RELATED"/>
    <property type="match status" value="1"/>
</dbReference>
<dbReference type="InterPro" id="IPR001128">
    <property type="entry name" value="Cyt_P450"/>
</dbReference>
<keyword evidence="3" id="KW-0408">Iron</keyword>
<dbReference type="OrthoDB" id="1055148at2759"/>
<evidence type="ECO:0000256" key="3">
    <source>
        <dbReference type="ARBA" id="ARBA00023004"/>
    </source>
</evidence>
<keyword evidence="4" id="KW-0560">Oxidoreductase</keyword>
<name>A0A5N5T3K5_9CRUS</name>
<protein>
    <submittedName>
        <fullName evidence="5">Cytochrome P450 2L1</fullName>
    </submittedName>
</protein>
<keyword evidence="4" id="KW-0503">Monooxygenase</keyword>
<evidence type="ECO:0000256" key="4">
    <source>
        <dbReference type="ARBA" id="ARBA00023033"/>
    </source>
</evidence>
<dbReference type="GO" id="GO:0005506">
    <property type="term" value="F:iron ion binding"/>
    <property type="evidence" value="ECO:0007669"/>
    <property type="project" value="InterPro"/>
</dbReference>
<gene>
    <name evidence="5" type="ORF">Anas_05892</name>
</gene>
<dbReference type="GO" id="GO:0016712">
    <property type="term" value="F:oxidoreductase activity, acting on paired donors, with incorporation or reduction of molecular oxygen, reduced flavin or flavoprotein as one donor, and incorporation of one atom of oxygen"/>
    <property type="evidence" value="ECO:0007669"/>
    <property type="project" value="TreeGrafter"/>
</dbReference>
<evidence type="ECO:0000256" key="2">
    <source>
        <dbReference type="ARBA" id="ARBA00022723"/>
    </source>
</evidence>
<dbReference type="InterPro" id="IPR050182">
    <property type="entry name" value="Cytochrome_P450_fam2"/>
</dbReference>
<comment type="caution">
    <text evidence="5">The sequence shown here is derived from an EMBL/GenBank/DDBJ whole genome shotgun (WGS) entry which is preliminary data.</text>
</comment>
<dbReference type="EMBL" id="SEYY01011925">
    <property type="protein sequence ID" value="KAB7501036.1"/>
    <property type="molecule type" value="Genomic_DNA"/>
</dbReference>
<dbReference type="GO" id="GO:0005737">
    <property type="term" value="C:cytoplasm"/>
    <property type="evidence" value="ECO:0007669"/>
    <property type="project" value="TreeGrafter"/>
</dbReference>
<dbReference type="Gene3D" id="1.10.630.10">
    <property type="entry name" value="Cytochrome P450"/>
    <property type="match status" value="1"/>
</dbReference>
<evidence type="ECO:0000256" key="1">
    <source>
        <dbReference type="ARBA" id="ARBA00010617"/>
    </source>
</evidence>
<dbReference type="InterPro" id="IPR002401">
    <property type="entry name" value="Cyt_P450_E_grp-I"/>
</dbReference>
<evidence type="ECO:0000313" key="6">
    <source>
        <dbReference type="Proteomes" id="UP000326759"/>
    </source>
</evidence>
<dbReference type="InterPro" id="IPR036396">
    <property type="entry name" value="Cyt_P450_sf"/>
</dbReference>
<dbReference type="PANTHER" id="PTHR24300:SF375">
    <property type="entry name" value="CYTOCHROME P450 FAMILY"/>
    <property type="match status" value="1"/>
</dbReference>
<evidence type="ECO:0000313" key="5">
    <source>
        <dbReference type="EMBL" id="KAB7501036.1"/>
    </source>
</evidence>
<proteinExistence type="inferred from homology"/>
<comment type="similarity">
    <text evidence="1">Belongs to the cytochrome P450 family.</text>
</comment>
<organism evidence="5 6">
    <name type="scientific">Armadillidium nasatum</name>
    <dbReference type="NCBI Taxonomy" id="96803"/>
    <lineage>
        <taxon>Eukaryota</taxon>
        <taxon>Metazoa</taxon>
        <taxon>Ecdysozoa</taxon>
        <taxon>Arthropoda</taxon>
        <taxon>Crustacea</taxon>
        <taxon>Multicrustacea</taxon>
        <taxon>Malacostraca</taxon>
        <taxon>Eumalacostraca</taxon>
        <taxon>Peracarida</taxon>
        <taxon>Isopoda</taxon>
        <taxon>Oniscidea</taxon>
        <taxon>Crinocheta</taxon>
        <taxon>Armadillidiidae</taxon>
        <taxon>Armadillidium</taxon>
    </lineage>
</organism>
<dbReference type="SUPFAM" id="SSF48264">
    <property type="entry name" value="Cytochrome P450"/>
    <property type="match status" value="1"/>
</dbReference>
<reference evidence="5 6" key="1">
    <citation type="journal article" date="2019" name="PLoS Biol.">
        <title>Sex chromosomes control vertical transmission of feminizing Wolbachia symbionts in an isopod.</title>
        <authorList>
            <person name="Becking T."/>
            <person name="Chebbi M.A."/>
            <person name="Giraud I."/>
            <person name="Moumen B."/>
            <person name="Laverre T."/>
            <person name="Caubet Y."/>
            <person name="Peccoud J."/>
            <person name="Gilbert C."/>
            <person name="Cordaux R."/>
        </authorList>
    </citation>
    <scope>NUCLEOTIDE SEQUENCE [LARGE SCALE GENOMIC DNA]</scope>
    <source>
        <strain evidence="5">ANa2</strain>
        <tissue evidence="5">Whole body excluding digestive tract and cuticle</tissue>
    </source>
</reference>
<sequence length="183" mass="21190">MNVYDFFLGGSETTSSTLRWFFLYMARYQEIQKKVQKEIDENIPTGQQISLQDKDRLPYLEALSFEINRKVSLLPTSFPHEVTKNTLFQGYKIPKGTWIVANAESCHRNPKYWKHPNKFSLENFLDEDGKVIRNKEGYLPFSLGIAFEKGVECALDVDLTLNELEYCAEPPNDLPKAEDVNLE</sequence>
<dbReference type="PRINTS" id="PR00463">
    <property type="entry name" value="EP450I"/>
</dbReference>
<dbReference type="Pfam" id="PF00067">
    <property type="entry name" value="p450"/>
    <property type="match status" value="1"/>
</dbReference>
<dbReference type="GO" id="GO:0006805">
    <property type="term" value="P:xenobiotic metabolic process"/>
    <property type="evidence" value="ECO:0007669"/>
    <property type="project" value="TreeGrafter"/>
</dbReference>
<dbReference type="Proteomes" id="UP000326759">
    <property type="component" value="Unassembled WGS sequence"/>
</dbReference>
<dbReference type="AlphaFoldDB" id="A0A5N5T3K5"/>
<keyword evidence="6" id="KW-1185">Reference proteome</keyword>
<dbReference type="GO" id="GO:0020037">
    <property type="term" value="F:heme binding"/>
    <property type="evidence" value="ECO:0007669"/>
    <property type="project" value="InterPro"/>
</dbReference>